<feature type="transmembrane region" description="Helical" evidence="1">
    <location>
        <begin position="90"/>
        <end position="111"/>
    </location>
</feature>
<evidence type="ECO:0000313" key="3">
    <source>
        <dbReference type="Proteomes" id="UP000295515"/>
    </source>
</evidence>
<name>A0A4R3Z3D2_9FIRM</name>
<gene>
    <name evidence="2" type="ORF">EDD60_10884</name>
</gene>
<dbReference type="GeneID" id="98917010"/>
<dbReference type="AlphaFoldDB" id="A0A4R3Z3D2"/>
<comment type="caution">
    <text evidence="2">The sequence shown here is derived from an EMBL/GenBank/DDBJ whole genome shotgun (WGS) entry which is preliminary data.</text>
</comment>
<evidence type="ECO:0008006" key="4">
    <source>
        <dbReference type="Google" id="ProtNLM"/>
    </source>
</evidence>
<protein>
    <recommendedName>
        <fullName evidence="4">DUF1700 domain-containing protein</fullName>
    </recommendedName>
</protein>
<evidence type="ECO:0000256" key="1">
    <source>
        <dbReference type="SAM" id="Phobius"/>
    </source>
</evidence>
<keyword evidence="3" id="KW-1185">Reference proteome</keyword>
<accession>A0A4R3Z3D2</accession>
<reference evidence="2 3" key="1">
    <citation type="submission" date="2019-03" db="EMBL/GenBank/DDBJ databases">
        <title>Genomic Encyclopedia of Type Strains, Phase IV (KMG-IV): sequencing the most valuable type-strain genomes for metagenomic binning, comparative biology and taxonomic classification.</title>
        <authorList>
            <person name="Goeker M."/>
        </authorList>
    </citation>
    <scope>NUCLEOTIDE SEQUENCE [LARGE SCALE GENOMIC DNA]</scope>
    <source>
        <strain evidence="2 3">DSM 29487</strain>
    </source>
</reference>
<organism evidence="2 3">
    <name type="scientific">Longibaculum muris</name>
    <dbReference type="NCBI Taxonomy" id="1796628"/>
    <lineage>
        <taxon>Bacteria</taxon>
        <taxon>Bacillati</taxon>
        <taxon>Bacillota</taxon>
        <taxon>Erysipelotrichia</taxon>
        <taxon>Erysipelotrichales</taxon>
        <taxon>Coprobacillaceae</taxon>
        <taxon>Longibaculum</taxon>
    </lineage>
</organism>
<keyword evidence="1" id="KW-1133">Transmembrane helix</keyword>
<proteinExistence type="predicted"/>
<evidence type="ECO:0000313" key="2">
    <source>
        <dbReference type="EMBL" id="TCV99643.1"/>
    </source>
</evidence>
<dbReference type="Pfam" id="PF19615">
    <property type="entry name" value="DUF6120"/>
    <property type="match status" value="1"/>
</dbReference>
<keyword evidence="1" id="KW-0812">Transmembrane</keyword>
<keyword evidence="1" id="KW-0472">Membrane</keyword>
<sequence>MKNKHFTNKETKKYYQQIHRCFPLFGKEEKRFLQYFKESLQYNEKKHPELTYQQYIEYFGSPEEVVSAFYEHIESEYIISHMKIRKFLKYGSLTLICITIIFGTILIYTSYKAYQALQNEDIYYYEEVIEELS</sequence>
<dbReference type="EMBL" id="SMCQ01000008">
    <property type="protein sequence ID" value="TCV99643.1"/>
    <property type="molecule type" value="Genomic_DNA"/>
</dbReference>
<dbReference type="InterPro" id="IPR046123">
    <property type="entry name" value="DUF6120"/>
</dbReference>
<dbReference type="RefSeq" id="WP_066448680.1">
    <property type="nucleotide sequence ID" value="NZ_CAUWFI010000017.1"/>
</dbReference>
<dbReference type="Proteomes" id="UP000295515">
    <property type="component" value="Unassembled WGS sequence"/>
</dbReference>